<dbReference type="Proteomes" id="UP000029224">
    <property type="component" value="Unassembled WGS sequence"/>
</dbReference>
<dbReference type="PROSITE" id="PS01086">
    <property type="entry name" value="RIBUL_P_3_EPIMER_2"/>
    <property type="match status" value="1"/>
</dbReference>
<dbReference type="InterPro" id="IPR011060">
    <property type="entry name" value="RibuloseP-bd_barrel"/>
</dbReference>
<evidence type="ECO:0000256" key="4">
    <source>
        <dbReference type="ARBA" id="ARBA00001947"/>
    </source>
</evidence>
<comment type="cofactor">
    <cofactor evidence="3">
        <name>Co(2+)</name>
        <dbReference type="ChEBI" id="CHEBI:48828"/>
    </cofactor>
</comment>
<reference evidence="11 12" key="2">
    <citation type="submission" date="2014-09" db="EMBL/GenBank/DDBJ databases">
        <authorList>
            <consortium name="NBRP consortium"/>
            <person name="Sawabe T."/>
            <person name="Meirelles P."/>
            <person name="Nakanishi M."/>
            <person name="Sayaka M."/>
            <person name="Hattori M."/>
            <person name="Ohkuma M."/>
        </authorList>
    </citation>
    <scope>NUCLEOTIDE SEQUENCE [LARGE SCALE GENOMIC DNA]</scope>
    <source>
        <strain evidence="11 12">JCM 19240</strain>
    </source>
</reference>
<accession>A0A090TZU1</accession>
<protein>
    <recommendedName>
        <fullName evidence="7 10">Ribulose-phosphate 3-epimerase</fullName>
        <ecNumber evidence="7 10">5.1.3.1</ecNumber>
    </recommendedName>
</protein>
<evidence type="ECO:0000256" key="1">
    <source>
        <dbReference type="ARBA" id="ARBA00001782"/>
    </source>
</evidence>
<dbReference type="SUPFAM" id="SSF51366">
    <property type="entry name" value="Ribulose-phoshate binding barrel"/>
    <property type="match status" value="1"/>
</dbReference>
<dbReference type="GO" id="GO:0046872">
    <property type="term" value="F:metal ion binding"/>
    <property type="evidence" value="ECO:0007669"/>
    <property type="project" value="UniProtKB-KW"/>
</dbReference>
<comment type="catalytic activity">
    <reaction evidence="1">
        <text>D-ribulose 5-phosphate = D-xylulose 5-phosphate</text>
        <dbReference type="Rhea" id="RHEA:13677"/>
        <dbReference type="ChEBI" id="CHEBI:57737"/>
        <dbReference type="ChEBI" id="CHEBI:58121"/>
        <dbReference type="EC" id="5.1.3.1"/>
    </reaction>
</comment>
<dbReference type="FunFam" id="3.20.20.70:FF:000004">
    <property type="entry name" value="Ribulose-phosphate 3-epimerase"/>
    <property type="match status" value="1"/>
</dbReference>
<dbReference type="GO" id="GO:0005975">
    <property type="term" value="P:carbohydrate metabolic process"/>
    <property type="evidence" value="ECO:0007669"/>
    <property type="project" value="InterPro"/>
</dbReference>
<dbReference type="PROSITE" id="PS01085">
    <property type="entry name" value="RIBUL_P_3_EPIMER_1"/>
    <property type="match status" value="1"/>
</dbReference>
<comment type="similarity">
    <text evidence="6">Belongs to the ribulose-phosphate 3-epimerase family.</text>
</comment>
<evidence type="ECO:0000256" key="3">
    <source>
        <dbReference type="ARBA" id="ARBA00001941"/>
    </source>
</evidence>
<comment type="caution">
    <text evidence="11">The sequence shown here is derived from an EMBL/GenBank/DDBJ whole genome shotgun (WGS) entry which is preliminary data.</text>
</comment>
<evidence type="ECO:0000256" key="5">
    <source>
        <dbReference type="ARBA" id="ARBA00001954"/>
    </source>
</evidence>
<dbReference type="Pfam" id="PF00834">
    <property type="entry name" value="Ribul_P_3_epim"/>
    <property type="match status" value="1"/>
</dbReference>
<dbReference type="EC" id="5.1.3.1" evidence="7 10"/>
<dbReference type="NCBIfam" id="NF004076">
    <property type="entry name" value="PRK05581.1-4"/>
    <property type="match status" value="1"/>
</dbReference>
<organism evidence="11 12">
    <name type="scientific">Vibrio maritimus</name>
    <dbReference type="NCBI Taxonomy" id="990268"/>
    <lineage>
        <taxon>Bacteria</taxon>
        <taxon>Pseudomonadati</taxon>
        <taxon>Pseudomonadota</taxon>
        <taxon>Gammaproteobacteria</taxon>
        <taxon>Vibrionales</taxon>
        <taxon>Vibrionaceae</taxon>
        <taxon>Vibrio</taxon>
    </lineage>
</organism>
<dbReference type="InterPro" id="IPR000056">
    <property type="entry name" value="Ribul_P_3_epim-like"/>
</dbReference>
<evidence type="ECO:0000256" key="10">
    <source>
        <dbReference type="NCBIfam" id="TIGR01163"/>
    </source>
</evidence>
<dbReference type="GO" id="GO:0004750">
    <property type="term" value="F:D-ribulose-phosphate 3-epimerase activity"/>
    <property type="evidence" value="ECO:0007669"/>
    <property type="project" value="UniProtKB-UniRule"/>
</dbReference>
<evidence type="ECO:0000256" key="9">
    <source>
        <dbReference type="ARBA" id="ARBA00023235"/>
    </source>
</evidence>
<dbReference type="CDD" id="cd00429">
    <property type="entry name" value="RPE"/>
    <property type="match status" value="1"/>
</dbReference>
<dbReference type="GO" id="GO:0005737">
    <property type="term" value="C:cytoplasm"/>
    <property type="evidence" value="ECO:0007669"/>
    <property type="project" value="UniProtKB-ARBA"/>
</dbReference>
<dbReference type="GO" id="GO:0006098">
    <property type="term" value="P:pentose-phosphate shunt"/>
    <property type="evidence" value="ECO:0007669"/>
    <property type="project" value="UniProtKB-UniRule"/>
</dbReference>
<dbReference type="InterPro" id="IPR013785">
    <property type="entry name" value="Aldolase_TIM"/>
</dbReference>
<comment type="cofactor">
    <cofactor evidence="4">
        <name>Zn(2+)</name>
        <dbReference type="ChEBI" id="CHEBI:29105"/>
    </cofactor>
</comment>
<keyword evidence="8" id="KW-0479">Metal-binding</keyword>
<evidence type="ECO:0000313" key="11">
    <source>
        <dbReference type="EMBL" id="GAL36352.1"/>
    </source>
</evidence>
<dbReference type="PANTHER" id="PTHR11749">
    <property type="entry name" value="RIBULOSE-5-PHOSPHATE-3-EPIMERASE"/>
    <property type="match status" value="1"/>
</dbReference>
<gene>
    <name evidence="11" type="ORF">JCM19240_1796</name>
</gene>
<evidence type="ECO:0000256" key="2">
    <source>
        <dbReference type="ARBA" id="ARBA00001936"/>
    </source>
</evidence>
<dbReference type="Gene3D" id="3.20.20.70">
    <property type="entry name" value="Aldolase class I"/>
    <property type="match status" value="1"/>
</dbReference>
<evidence type="ECO:0000256" key="7">
    <source>
        <dbReference type="ARBA" id="ARBA00013188"/>
    </source>
</evidence>
<evidence type="ECO:0000256" key="8">
    <source>
        <dbReference type="ARBA" id="ARBA00022723"/>
    </source>
</evidence>
<reference evidence="11 12" key="1">
    <citation type="submission" date="2014-09" db="EMBL/GenBank/DDBJ databases">
        <title>Vibrio maritimus JCM 19240. (C210) whole genome shotgun sequence.</title>
        <authorList>
            <person name="Sawabe T."/>
            <person name="Meirelles P."/>
            <person name="Nakanishi M."/>
            <person name="Sayaka M."/>
            <person name="Hattori M."/>
            <person name="Ohkuma M."/>
        </authorList>
    </citation>
    <scope>NUCLEOTIDE SEQUENCE [LARGE SCALE GENOMIC DNA]</scope>
    <source>
        <strain evidence="11 12">JCM 19240</strain>
    </source>
</reference>
<sequence length="225" mass="24714">MAKFCPSMMCVDFAKLPQELAELEKAKVDMLHIDVMDGHFVPNFALGPEDIKAIRDTTSIPYDVHLMLSNPDQYIDLFADLGASLMYVHAEAPPHLHRTLGNIQAKGIKSGLAINPGTPLSVIEDVLDVTDVILVMSVNPGFAGQKFIPNAFNRIDRIIEMIEKQGTQTKLAIDGAISPEVIEQLKDKIEYFILGTAGLFGKETSYAETMDNLRAIANTKLEQAA</sequence>
<proteinExistence type="inferred from homology"/>
<evidence type="ECO:0000256" key="6">
    <source>
        <dbReference type="ARBA" id="ARBA00009541"/>
    </source>
</evidence>
<dbReference type="EMBL" id="BBMT01000010">
    <property type="protein sequence ID" value="GAL36352.1"/>
    <property type="molecule type" value="Genomic_DNA"/>
</dbReference>
<evidence type="ECO:0000313" key="12">
    <source>
        <dbReference type="Proteomes" id="UP000029224"/>
    </source>
</evidence>
<keyword evidence="12" id="KW-1185">Reference proteome</keyword>
<dbReference type="InterPro" id="IPR026019">
    <property type="entry name" value="Ribul_P_3_epim"/>
</dbReference>
<name>A0A090TZU1_9VIBR</name>
<dbReference type="AlphaFoldDB" id="A0A090TZU1"/>
<comment type="cofactor">
    <cofactor evidence="2">
        <name>Mn(2+)</name>
        <dbReference type="ChEBI" id="CHEBI:29035"/>
    </cofactor>
</comment>
<keyword evidence="9 11" id="KW-0413">Isomerase</keyword>
<comment type="cofactor">
    <cofactor evidence="5">
        <name>Fe(2+)</name>
        <dbReference type="ChEBI" id="CHEBI:29033"/>
    </cofactor>
</comment>
<dbReference type="OrthoDB" id="1645589at2"/>
<dbReference type="NCBIfam" id="TIGR01163">
    <property type="entry name" value="rpe"/>
    <property type="match status" value="1"/>
</dbReference>